<protein>
    <submittedName>
        <fullName evidence="1">Uncharacterized protein</fullName>
    </submittedName>
</protein>
<gene>
    <name evidence="1" type="ORF">EDC90_10772</name>
</gene>
<dbReference type="EMBL" id="SMAR01000077">
    <property type="protein sequence ID" value="TCT27715.1"/>
    <property type="molecule type" value="Genomic_DNA"/>
</dbReference>
<evidence type="ECO:0000313" key="2">
    <source>
        <dbReference type="Proteomes" id="UP000295097"/>
    </source>
</evidence>
<dbReference type="Proteomes" id="UP000295097">
    <property type="component" value="Unassembled WGS sequence"/>
</dbReference>
<sequence>MRSPAVHSERDCGYLGACRFSFRMFSIGSRKGLVPKRQAASGMTGDGDPTQCCSEITFQKMPRIRLAEPEYGRFETIPGKLFQNGMSIRKISAFLTVAKFAGLRLPL</sequence>
<keyword evidence="2" id="KW-1185">Reference proteome</keyword>
<dbReference type="AlphaFoldDB" id="A0A4R3NC83"/>
<comment type="caution">
    <text evidence="1">The sequence shown here is derived from an EMBL/GenBank/DDBJ whole genome shotgun (WGS) entry which is preliminary data.</text>
</comment>
<evidence type="ECO:0000313" key="1">
    <source>
        <dbReference type="EMBL" id="TCT27715.1"/>
    </source>
</evidence>
<accession>A0A4R3NC83</accession>
<proteinExistence type="predicted"/>
<reference evidence="1 2" key="1">
    <citation type="submission" date="2019-03" db="EMBL/GenBank/DDBJ databases">
        <title>Freshwater and sediment microbial communities from various areas in North America, analyzing microbe dynamics in response to fracking.</title>
        <authorList>
            <person name="Lamendella R."/>
        </authorList>
    </citation>
    <scope>NUCLEOTIDE SEQUENCE [LARGE SCALE GENOMIC DNA]</scope>
    <source>
        <strain evidence="1 2">175.2</strain>
    </source>
</reference>
<organism evidence="1 2">
    <name type="scientific">Martelella mediterranea</name>
    <dbReference type="NCBI Taxonomy" id="293089"/>
    <lineage>
        <taxon>Bacteria</taxon>
        <taxon>Pseudomonadati</taxon>
        <taxon>Pseudomonadota</taxon>
        <taxon>Alphaproteobacteria</taxon>
        <taxon>Hyphomicrobiales</taxon>
        <taxon>Aurantimonadaceae</taxon>
        <taxon>Martelella</taxon>
    </lineage>
</organism>
<name>A0A4R3NC83_9HYPH</name>